<dbReference type="GO" id="GO:0020037">
    <property type="term" value="F:heme binding"/>
    <property type="evidence" value="ECO:0007669"/>
    <property type="project" value="InterPro"/>
</dbReference>
<dbReference type="PRINTS" id="PR00385">
    <property type="entry name" value="P450"/>
</dbReference>
<evidence type="ECO:0000256" key="3">
    <source>
        <dbReference type="ARBA" id="ARBA00022723"/>
    </source>
</evidence>
<dbReference type="PRINTS" id="PR00463">
    <property type="entry name" value="EP450I"/>
</dbReference>
<evidence type="ECO:0000256" key="2">
    <source>
        <dbReference type="ARBA" id="ARBA00022617"/>
    </source>
</evidence>
<proteinExistence type="inferred from homology"/>
<dbReference type="EMBL" id="JAWRVI010000007">
    <property type="protein sequence ID" value="KAK4092894.1"/>
    <property type="molecule type" value="Genomic_DNA"/>
</dbReference>
<sequence length="533" mass="60654">MAALSETQVVAILVGLVTIRVAWEFLFSPLRAFPGPVIAKFTDAWRAFLNSQWHSDRHVREWHRRWGTAVRIGPNAISISDPTMIKVIYTTRDSWAKSDMYAVNDVVFDGERLANVFSLRDQAVHAQQAKPIRGLWALGKLLEMEACVDQVIQMFVDKLGHDFADTEPGKRYCMMEDWLTYFAWDAAANVTFGHPLGFIQQGRDVRRLIKESRDTTTYFAVVSQIPWLDSWLGKNPIVPLGSRGILWSFSTAAELYAEYDSAASGNAKAGDDCHGNYFIDKYHKLKDTHPDCVDDKQVMHYLVLNVAAGGDPVAGALRAIVYHLAKSSPAYRKLVAELDAAQFSLPAQWKDVSKLLYLDAVIYEAARMAPSIGSMLERIVPAKGLELPDGRYIPAGTKVGINPCVISRDTHVFGDDVDSFKPERWLQRPDEDDQQYAMRYQRMRETADFMFGTGSRVCMGKALAKMEMYKLTATLYRMFDASVSNRHWIAINSATDSLWPKQIRLPDERHEWTYRNSWFMFHENIPMVITRRT</sequence>
<dbReference type="Gene3D" id="1.10.630.10">
    <property type="entry name" value="Cytochrome P450"/>
    <property type="match status" value="1"/>
</dbReference>
<evidence type="ECO:0008006" key="11">
    <source>
        <dbReference type="Google" id="ProtNLM"/>
    </source>
</evidence>
<dbReference type="PANTHER" id="PTHR24305">
    <property type="entry name" value="CYTOCHROME P450"/>
    <property type="match status" value="1"/>
</dbReference>
<feature type="binding site" description="axial binding residue" evidence="5">
    <location>
        <position position="458"/>
    </location>
    <ligand>
        <name>heme</name>
        <dbReference type="ChEBI" id="CHEBI:30413"/>
    </ligand>
    <ligandPart>
        <name>Fe</name>
        <dbReference type="ChEBI" id="CHEBI:18248"/>
    </ligandPart>
</feature>
<dbReference type="Proteomes" id="UP000245956">
    <property type="component" value="Unassembled WGS sequence"/>
</dbReference>
<dbReference type="Pfam" id="PF00067">
    <property type="entry name" value="p450"/>
    <property type="match status" value="1"/>
</dbReference>
<comment type="caution">
    <text evidence="8">The sequence shown here is derived from an EMBL/GenBank/DDBJ whole genome shotgun (WGS) entry which is preliminary data.</text>
</comment>
<keyword evidence="3 5" id="KW-0479">Metal-binding</keyword>
<evidence type="ECO:0000313" key="7">
    <source>
        <dbReference type="EMBL" id="KAK4092894.1"/>
    </source>
</evidence>
<accession>A0A2U3EAE6</accession>
<keyword evidence="2 5" id="KW-0349">Heme</keyword>
<dbReference type="InterPro" id="IPR002401">
    <property type="entry name" value="Cyt_P450_E_grp-I"/>
</dbReference>
<protein>
    <recommendedName>
        <fullName evidence="11">Cytochrome P450</fullName>
    </recommendedName>
</protein>
<reference evidence="8 9" key="2">
    <citation type="journal article" date="2016" name="Front. Microbiol.">
        <title>Genome and transcriptome sequences reveal the specific parasitism of the nematophagous Purpureocillium lilacinum 36-1.</title>
        <authorList>
            <person name="Xie J."/>
            <person name="Li S."/>
            <person name="Mo C."/>
            <person name="Xiao X."/>
            <person name="Peng D."/>
            <person name="Wang G."/>
            <person name="Xiao Y."/>
        </authorList>
    </citation>
    <scope>NUCLEOTIDE SEQUENCE [LARGE SCALE GENOMIC DNA]</scope>
    <source>
        <strain evidence="8 9">36-1</strain>
    </source>
</reference>
<reference evidence="7" key="3">
    <citation type="submission" date="2023-11" db="EMBL/GenBank/DDBJ databases">
        <authorList>
            <person name="Beijen E."/>
            <person name="Ohm R.A."/>
        </authorList>
    </citation>
    <scope>NUCLEOTIDE SEQUENCE</scope>
    <source>
        <strain evidence="7">CBS 150709</strain>
    </source>
</reference>
<comment type="cofactor">
    <cofactor evidence="1 5">
        <name>heme</name>
        <dbReference type="ChEBI" id="CHEBI:30413"/>
    </cofactor>
</comment>
<comment type="similarity">
    <text evidence="6">Belongs to the cytochrome P450 family.</text>
</comment>
<dbReference type="InterPro" id="IPR001128">
    <property type="entry name" value="Cyt_P450"/>
</dbReference>
<keyword evidence="6" id="KW-0503">Monooxygenase</keyword>
<reference evidence="8" key="1">
    <citation type="submission" date="2015-05" db="EMBL/GenBank/DDBJ databases">
        <authorList>
            <person name="Wang D.B."/>
            <person name="Wang M."/>
        </authorList>
    </citation>
    <scope>NUCLEOTIDE SEQUENCE</scope>
    <source>
        <strain evidence="8">36-1</strain>
    </source>
</reference>
<dbReference type="InterPro" id="IPR036396">
    <property type="entry name" value="Cyt_P450_sf"/>
</dbReference>
<name>A0A2U3EAE6_PURLI</name>
<evidence type="ECO:0000256" key="6">
    <source>
        <dbReference type="RuleBase" id="RU000461"/>
    </source>
</evidence>
<dbReference type="PANTHER" id="PTHR24305:SF180">
    <property type="entry name" value="P450, PUTATIVE (EUROFUNG)-RELATED"/>
    <property type="match status" value="1"/>
</dbReference>
<gene>
    <name evidence="8" type="ORF">PCL_11567</name>
    <name evidence="7" type="ORF">Purlil1_2819</name>
</gene>
<keyword evidence="4 5" id="KW-0408">Iron</keyword>
<keyword evidence="6" id="KW-0560">Oxidoreductase</keyword>
<dbReference type="GO" id="GO:0016705">
    <property type="term" value="F:oxidoreductase activity, acting on paired donors, with incorporation or reduction of molecular oxygen"/>
    <property type="evidence" value="ECO:0007669"/>
    <property type="project" value="InterPro"/>
</dbReference>
<dbReference type="PROSITE" id="PS00086">
    <property type="entry name" value="CYTOCHROME_P450"/>
    <property type="match status" value="1"/>
</dbReference>
<dbReference type="AlphaFoldDB" id="A0A2U3EAE6"/>
<dbReference type="GO" id="GO:0004497">
    <property type="term" value="F:monooxygenase activity"/>
    <property type="evidence" value="ECO:0007669"/>
    <property type="project" value="UniProtKB-KW"/>
</dbReference>
<dbReference type="InterPro" id="IPR050121">
    <property type="entry name" value="Cytochrome_P450_monoxygenase"/>
</dbReference>
<evidence type="ECO:0000313" key="9">
    <source>
        <dbReference type="Proteomes" id="UP000245956"/>
    </source>
</evidence>
<dbReference type="CDD" id="cd11060">
    <property type="entry name" value="CYP57A1-like"/>
    <property type="match status" value="1"/>
</dbReference>
<dbReference type="Proteomes" id="UP001287286">
    <property type="component" value="Unassembled WGS sequence"/>
</dbReference>
<evidence type="ECO:0000256" key="1">
    <source>
        <dbReference type="ARBA" id="ARBA00001971"/>
    </source>
</evidence>
<organism evidence="8 9">
    <name type="scientific">Purpureocillium lilacinum</name>
    <name type="common">Paecilomyces lilacinus</name>
    <dbReference type="NCBI Taxonomy" id="33203"/>
    <lineage>
        <taxon>Eukaryota</taxon>
        <taxon>Fungi</taxon>
        <taxon>Dikarya</taxon>
        <taxon>Ascomycota</taxon>
        <taxon>Pezizomycotina</taxon>
        <taxon>Sordariomycetes</taxon>
        <taxon>Hypocreomycetidae</taxon>
        <taxon>Hypocreales</taxon>
        <taxon>Ophiocordycipitaceae</taxon>
        <taxon>Purpureocillium</taxon>
    </lineage>
</organism>
<evidence type="ECO:0000256" key="5">
    <source>
        <dbReference type="PIRSR" id="PIRSR602401-1"/>
    </source>
</evidence>
<evidence type="ECO:0000256" key="4">
    <source>
        <dbReference type="ARBA" id="ARBA00023004"/>
    </source>
</evidence>
<evidence type="ECO:0000313" key="10">
    <source>
        <dbReference type="Proteomes" id="UP001287286"/>
    </source>
</evidence>
<dbReference type="GO" id="GO:0005506">
    <property type="term" value="F:iron ion binding"/>
    <property type="evidence" value="ECO:0007669"/>
    <property type="project" value="InterPro"/>
</dbReference>
<dbReference type="SUPFAM" id="SSF48264">
    <property type="entry name" value="Cytochrome P450"/>
    <property type="match status" value="1"/>
</dbReference>
<keyword evidence="10" id="KW-1185">Reference proteome</keyword>
<dbReference type="InterPro" id="IPR017972">
    <property type="entry name" value="Cyt_P450_CS"/>
</dbReference>
<reference evidence="7 10" key="4">
    <citation type="journal article" date="2024" name="Microbiol. Resour. Announc.">
        <title>Genome annotations for the ascomycete fungi Trichoderma harzianum, Trichoderma aggressivum, and Purpureocillium lilacinum.</title>
        <authorList>
            <person name="Beijen E.P.W."/>
            <person name="Ohm R.A."/>
        </authorList>
    </citation>
    <scope>NUCLEOTIDE SEQUENCE [LARGE SCALE GENOMIC DNA]</scope>
    <source>
        <strain evidence="7 10">CBS 150709</strain>
    </source>
</reference>
<dbReference type="EMBL" id="LCWV01000007">
    <property type="protein sequence ID" value="PWI71473.1"/>
    <property type="molecule type" value="Genomic_DNA"/>
</dbReference>
<evidence type="ECO:0000313" key="8">
    <source>
        <dbReference type="EMBL" id="PWI71473.1"/>
    </source>
</evidence>